<name>A0ABP0BAW3_9PEZI</name>
<comment type="similarity">
    <text evidence="2">Belongs to the RutC family.</text>
</comment>
<evidence type="ECO:0000256" key="3">
    <source>
        <dbReference type="ARBA" id="ARBA00023015"/>
    </source>
</evidence>
<evidence type="ECO:0000256" key="1">
    <source>
        <dbReference type="ARBA" id="ARBA00004123"/>
    </source>
</evidence>
<evidence type="ECO:0000256" key="2">
    <source>
        <dbReference type="ARBA" id="ARBA00010552"/>
    </source>
</evidence>
<keyword evidence="11" id="KW-1185">Reference proteome</keyword>
<evidence type="ECO:0000256" key="5">
    <source>
        <dbReference type="ARBA" id="ARBA00023163"/>
    </source>
</evidence>
<dbReference type="SMART" id="SM00906">
    <property type="entry name" value="Fungal_trans"/>
    <property type="match status" value="1"/>
</dbReference>
<evidence type="ECO:0000259" key="9">
    <source>
        <dbReference type="SMART" id="SM00906"/>
    </source>
</evidence>
<dbReference type="InterPro" id="IPR006056">
    <property type="entry name" value="RidA"/>
</dbReference>
<keyword evidence="4" id="KW-0238">DNA-binding</keyword>
<reference evidence="10 11" key="1">
    <citation type="submission" date="2024-01" db="EMBL/GenBank/DDBJ databases">
        <authorList>
            <person name="Allen C."/>
            <person name="Tagirdzhanova G."/>
        </authorList>
    </citation>
    <scope>NUCLEOTIDE SEQUENCE [LARGE SCALE GENOMIC DNA]</scope>
</reference>
<evidence type="ECO:0000256" key="4">
    <source>
        <dbReference type="ARBA" id="ARBA00023125"/>
    </source>
</evidence>
<dbReference type="Gene3D" id="3.30.1330.40">
    <property type="entry name" value="RutC-like"/>
    <property type="match status" value="1"/>
</dbReference>
<evidence type="ECO:0000313" key="11">
    <source>
        <dbReference type="Proteomes" id="UP001642405"/>
    </source>
</evidence>
<keyword evidence="8" id="KW-0472">Membrane</keyword>
<keyword evidence="8" id="KW-1133">Transmembrane helix</keyword>
<dbReference type="CDD" id="cd12148">
    <property type="entry name" value="fungal_TF_MHR"/>
    <property type="match status" value="1"/>
</dbReference>
<dbReference type="NCBIfam" id="TIGR00004">
    <property type="entry name" value="Rid family detoxifying hydrolase"/>
    <property type="match status" value="1"/>
</dbReference>
<keyword evidence="6" id="KW-0539">Nucleus</keyword>
<sequence>MAFVYVPPLGIYGSYGALVFAVLVSIFKGFNYFTYSPVYGDFDYKNFITAYLGIPLYLVMILGYKPGVADFYSGKARIDREEEACLEKEKIRRIEHPPAQWEHGVGRRAGVSAPRGRHRQHAVAAVCKVLSETVLFHLGDIFHVFDRASFMAKIEQFYDDGSSERPLSTLWHVQLLLVIAFGKLFLRRGASPLGPPGATDFLRALTLQSDILDLWGDPILRIETLCLMTLYLMSCDMRATAYYFIGQGMLIALSLGMNRDAPPASLERHEYIRRRRLWWTLYIIDKKLSVIVGTPLSIRDDDIDIPLPGDNDLGFVNAALNLHIKLAELEGKVMSASYRINGTVNKEFIAGIQDLFAYMARLADAFTGDFHISLQAPRTVSRVAATLHIMYYQCTIIATRPIMFVLVKQRLAPFRDWRPGLKSVSEPVVTLLKTCVGAATTILHILAVLHQQDLVEPFLPLDLQSVFSAGLGWMCSNGNIPAKSRRLELAELQVVAGKINAKPPAVTSSSSSSSTGRSPSDTSTPGQQFRWLWDAPDIDNGALTLDMAASSLHLTVSDALMFSFAEDMITSTDWQWPAAEAGDLAAMPHTTVFTTDAPPPRVGIYSQAAVANGFVFCSGALPADTTGALVDGDIQAHTHQCFRNLSAVLAAAGSSLNDVVKMNVYLLNMADFDAMNSVYGQYFDEEKKPARTCIIAKVLPRVSDVEMECTAVVSGR</sequence>
<comment type="caution">
    <text evidence="10">The sequence shown here is derived from an EMBL/GenBank/DDBJ whole genome shotgun (WGS) entry which is preliminary data.</text>
</comment>
<keyword evidence="3" id="KW-0805">Transcription regulation</keyword>
<protein>
    <recommendedName>
        <fullName evidence="9">Xylanolytic transcriptional activator regulatory domain-containing protein</fullName>
    </recommendedName>
</protein>
<feature type="domain" description="Xylanolytic transcriptional activator regulatory" evidence="9">
    <location>
        <begin position="241"/>
        <end position="314"/>
    </location>
</feature>
<dbReference type="InterPro" id="IPR051711">
    <property type="entry name" value="Stress_Response_Reg"/>
</dbReference>
<dbReference type="PANTHER" id="PTHR47540">
    <property type="entry name" value="THIAMINE REPRESSIBLE GENES REGULATORY PROTEIN THI5"/>
    <property type="match status" value="1"/>
</dbReference>
<dbReference type="EMBL" id="CAWUHB010000012">
    <property type="protein sequence ID" value="CAK7216733.1"/>
    <property type="molecule type" value="Genomic_DNA"/>
</dbReference>
<dbReference type="InterPro" id="IPR006175">
    <property type="entry name" value="YjgF/YER057c/UK114"/>
</dbReference>
<dbReference type="CDD" id="cd00448">
    <property type="entry name" value="YjgF_YER057c_UK114_family"/>
    <property type="match status" value="1"/>
</dbReference>
<feature type="compositionally biased region" description="Low complexity" evidence="7">
    <location>
        <begin position="503"/>
        <end position="525"/>
    </location>
</feature>
<dbReference type="InterPro" id="IPR035959">
    <property type="entry name" value="RutC-like_sf"/>
</dbReference>
<evidence type="ECO:0000256" key="6">
    <source>
        <dbReference type="ARBA" id="ARBA00023242"/>
    </source>
</evidence>
<feature type="transmembrane region" description="Helical" evidence="8">
    <location>
        <begin position="12"/>
        <end position="35"/>
    </location>
</feature>
<dbReference type="PANTHER" id="PTHR47540:SF6">
    <property type="entry name" value="ZN(II)2CYS6 TRANSCRIPTION FACTOR (EUROFUNG)"/>
    <property type="match status" value="1"/>
</dbReference>
<organism evidence="10 11">
    <name type="scientific">Sporothrix curviconia</name>
    <dbReference type="NCBI Taxonomy" id="1260050"/>
    <lineage>
        <taxon>Eukaryota</taxon>
        <taxon>Fungi</taxon>
        <taxon>Dikarya</taxon>
        <taxon>Ascomycota</taxon>
        <taxon>Pezizomycotina</taxon>
        <taxon>Sordariomycetes</taxon>
        <taxon>Sordariomycetidae</taxon>
        <taxon>Ophiostomatales</taxon>
        <taxon>Ophiostomataceae</taxon>
        <taxon>Sporothrix</taxon>
    </lineage>
</organism>
<evidence type="ECO:0000256" key="8">
    <source>
        <dbReference type="SAM" id="Phobius"/>
    </source>
</evidence>
<proteinExistence type="inferred from homology"/>
<feature type="transmembrane region" description="Helical" evidence="8">
    <location>
        <begin position="47"/>
        <end position="64"/>
    </location>
</feature>
<comment type="subcellular location">
    <subcellularLocation>
        <location evidence="1">Nucleus</location>
    </subcellularLocation>
</comment>
<dbReference type="InterPro" id="IPR007219">
    <property type="entry name" value="XnlR_reg_dom"/>
</dbReference>
<accession>A0ABP0BAW3</accession>
<dbReference type="Pfam" id="PF01042">
    <property type="entry name" value="Ribonuc_L-PSP"/>
    <property type="match status" value="1"/>
</dbReference>
<dbReference type="Proteomes" id="UP001642405">
    <property type="component" value="Unassembled WGS sequence"/>
</dbReference>
<dbReference type="SUPFAM" id="SSF55298">
    <property type="entry name" value="YjgF-like"/>
    <property type="match status" value="1"/>
</dbReference>
<gene>
    <name evidence="10" type="ORF">SCUCBS95973_002906</name>
</gene>
<dbReference type="Pfam" id="PF04082">
    <property type="entry name" value="Fungal_trans"/>
    <property type="match status" value="1"/>
</dbReference>
<evidence type="ECO:0000256" key="7">
    <source>
        <dbReference type="SAM" id="MobiDB-lite"/>
    </source>
</evidence>
<keyword evidence="5" id="KW-0804">Transcription</keyword>
<feature type="region of interest" description="Disordered" evidence="7">
    <location>
        <begin position="502"/>
        <end position="527"/>
    </location>
</feature>
<evidence type="ECO:0000313" key="10">
    <source>
        <dbReference type="EMBL" id="CAK7216733.1"/>
    </source>
</evidence>
<keyword evidence="8" id="KW-0812">Transmembrane</keyword>